<feature type="region of interest" description="Disordered" evidence="2">
    <location>
        <begin position="706"/>
        <end position="731"/>
    </location>
</feature>
<evidence type="ECO:0000259" key="3">
    <source>
        <dbReference type="PROSITE" id="PS50126"/>
    </source>
</evidence>
<dbReference type="PANTHER" id="PTHR48125">
    <property type="entry name" value="LP07818P1"/>
    <property type="match status" value="1"/>
</dbReference>
<dbReference type="Gene3D" id="3.60.10.10">
    <property type="entry name" value="Endonuclease/exonuclease/phosphatase"/>
    <property type="match status" value="1"/>
</dbReference>
<dbReference type="Gene3D" id="2.40.50.140">
    <property type="entry name" value="Nucleic acid-binding proteins"/>
    <property type="match status" value="1"/>
</dbReference>
<dbReference type="InterPro" id="IPR036691">
    <property type="entry name" value="Endo/exonu/phosph_ase_sf"/>
</dbReference>
<dbReference type="SMART" id="SM00316">
    <property type="entry name" value="S1"/>
    <property type="match status" value="3"/>
</dbReference>
<protein>
    <recommendedName>
        <fullName evidence="3">S1 motif domain-containing protein</fullName>
    </recommendedName>
</protein>
<feature type="coiled-coil region" evidence="1">
    <location>
        <begin position="646"/>
        <end position="687"/>
    </location>
</feature>
<keyword evidence="5" id="KW-1185">Reference proteome</keyword>
<dbReference type="SUPFAM" id="SSF50249">
    <property type="entry name" value="Nucleic acid-binding proteins"/>
    <property type="match status" value="2"/>
</dbReference>
<dbReference type="Proteomes" id="UP001189429">
    <property type="component" value="Unassembled WGS sequence"/>
</dbReference>
<comment type="caution">
    <text evidence="4">The sequence shown here is derived from an EMBL/GenBank/DDBJ whole genome shotgun (WGS) entry which is preliminary data.</text>
</comment>
<keyword evidence="1" id="KW-0175">Coiled coil</keyword>
<organism evidence="4 5">
    <name type="scientific">Prorocentrum cordatum</name>
    <dbReference type="NCBI Taxonomy" id="2364126"/>
    <lineage>
        <taxon>Eukaryota</taxon>
        <taxon>Sar</taxon>
        <taxon>Alveolata</taxon>
        <taxon>Dinophyceae</taxon>
        <taxon>Prorocentrales</taxon>
        <taxon>Prorocentraceae</taxon>
        <taxon>Prorocentrum</taxon>
    </lineage>
</organism>
<feature type="compositionally biased region" description="Acidic residues" evidence="2">
    <location>
        <begin position="254"/>
        <end position="268"/>
    </location>
</feature>
<evidence type="ECO:0000256" key="2">
    <source>
        <dbReference type="SAM" id="MobiDB-lite"/>
    </source>
</evidence>
<evidence type="ECO:0000313" key="4">
    <source>
        <dbReference type="EMBL" id="CAK0815404.1"/>
    </source>
</evidence>
<accession>A0ABN9RA70</accession>
<feature type="compositionally biased region" description="Pro residues" evidence="2">
    <location>
        <begin position="713"/>
        <end position="726"/>
    </location>
</feature>
<feature type="region of interest" description="Disordered" evidence="2">
    <location>
        <begin position="555"/>
        <end position="579"/>
    </location>
</feature>
<reference evidence="4" key="1">
    <citation type="submission" date="2023-10" db="EMBL/GenBank/DDBJ databases">
        <authorList>
            <person name="Chen Y."/>
            <person name="Shah S."/>
            <person name="Dougan E. K."/>
            <person name="Thang M."/>
            <person name="Chan C."/>
        </authorList>
    </citation>
    <scope>NUCLEOTIDE SEQUENCE [LARGE SCALE GENOMIC DNA]</scope>
</reference>
<feature type="region of interest" description="Disordered" evidence="2">
    <location>
        <begin position="153"/>
        <end position="190"/>
    </location>
</feature>
<dbReference type="SUPFAM" id="SSF56219">
    <property type="entry name" value="DNase I-like"/>
    <property type="match status" value="1"/>
</dbReference>
<evidence type="ECO:0000256" key="1">
    <source>
        <dbReference type="SAM" id="Coils"/>
    </source>
</evidence>
<feature type="region of interest" description="Disordered" evidence="2">
    <location>
        <begin position="254"/>
        <end position="275"/>
    </location>
</feature>
<feature type="domain" description="S1 motif" evidence="3">
    <location>
        <begin position="54"/>
        <end position="117"/>
    </location>
</feature>
<dbReference type="PROSITE" id="PS50126">
    <property type="entry name" value="S1"/>
    <property type="match status" value="3"/>
</dbReference>
<feature type="compositionally biased region" description="Low complexity" evidence="2">
    <location>
        <begin position="1"/>
        <end position="16"/>
    </location>
</feature>
<dbReference type="EMBL" id="CAUYUJ010005903">
    <property type="protein sequence ID" value="CAK0815404.1"/>
    <property type="molecule type" value="Genomic_DNA"/>
</dbReference>
<dbReference type="InterPro" id="IPR003029">
    <property type="entry name" value="S1_domain"/>
</dbReference>
<feature type="domain" description="S1 motif" evidence="3">
    <location>
        <begin position="190"/>
        <end position="253"/>
    </location>
</feature>
<evidence type="ECO:0000313" key="5">
    <source>
        <dbReference type="Proteomes" id="UP001189429"/>
    </source>
</evidence>
<proteinExistence type="predicted"/>
<feature type="non-terminal residue" evidence="4">
    <location>
        <position position="1783"/>
    </location>
</feature>
<dbReference type="PANTHER" id="PTHR48125:SF10">
    <property type="entry name" value="OS12G0136300 PROTEIN"/>
    <property type="match status" value="1"/>
</dbReference>
<dbReference type="InterPro" id="IPR012340">
    <property type="entry name" value="NA-bd_OB-fold"/>
</dbReference>
<gene>
    <name evidence="4" type="ORF">PCOR1329_LOCUS18714</name>
</gene>
<name>A0ABN9RA70_9DINO</name>
<sequence length="1783" mass="190929">MAGGSSTAGPGGSTAAHRGPKSKPARPDRASPGPAAAPKRRRPGGIPLSEVEVGEWYDGTVTNSVPFGVFVDFGAVKDGLVYMDMGRKRGLKRGDVLARLRVVSVDEERERAVLRLASGRVRRGLRRGDVLSGCHIDWVDAAARRIQVSLLDEGADAAPRPSAPREPGAQPRGRGADGGLPQAPGQPRVGELVDGRVTSASPSGILVDIGGPEDARLSVPRSAARQFQCGDRVVGMRVDAVDQERGWVTVSLDEPELSTGEAEDEDDPAEPRPVASRECALGWDVARRGAAGRARGVKGLCAGDFVDGVVDRSSAEGVFVQVDGAGEGRLEVPRSLARQFLPGDQIHGMLVEETDPRSNELRLSLEAPRLDVCGGAAPEAREFLAPTWSAPSGMWAPRREWPAPRGGGDRLGGLVAATPPAATPAASRRALQRHLMSAAERCVVRPTHRSLRHGLPAQEPVAQSPASAMAPRRVAADEPWICKSCVHSVTGKPWFNAGGTLYCKQCQLHKSVVFKEYKRGKTPSVHAAGSKSPSPVDKGLAARCAQLEEQVKRLTAEKAEPSPPPPWAQSQPDGAEEKRKRIKELDSIMRMLSSDRDATVLANFKKEKETLERELFDGRPIEDQARSLAAKLQHARSHESSVRRAVEEQRATILELQGHLDKAEAKLVEASAEVVRLEEDTRKAMSQARPPEQYSGLQAMAETVTKLQQAPQAKPPSPQTPGPPAQEPEDDEISDIEMGEEDMRATLNAAGIPTDESVSAETVTERFKRFQTTYIERGISFTYDPREDYGVGGEYYTVGKCSFGPLFDFLAVAKAKIIYAQETRIVESRLGEFQHRAKDLGLHGMWAPALATNARGPQANHCGVAILAPTNVMITKPPDGDPIIYPGRVVASFVNWGVPGGVIVVSAYLVTSIGLTGENLSILWAIAQRAATWNAAGFDWILAGDWKSDIAALNARRWIESLAGLSYTPSSATCCKEDGKSTIDYFIACANLSSRLGAAVVEVPVPVGGSGPCFSGSEVTDLALLWDTVLDGIDFELAGRYDKVDKDAVPFVGRSERDRLGRFCQRLQLASVVCQLTPLQYTKVLHAFYEVDQYCRRIARDKKTCHYLDQDTVDFLLRGLGMIGDADFDSGLDNITWKADEVLKAAREASEKAWRGWAKQAFLGGASRAHAASKVRGKQEQLNFDVNAQPYLLANHTLDAWEGAWRHHDLLPPGLPPGHELACSARARPPASAGGHSQVFDEDGSWAEPNFTQMRPVSAAWQAGYQCDQMWGTRAGHTSTDSALDHNIQQVSPTVTPRTLMDDIGLQHTSQDPTEAKYLALAARGFIQDSKGLGMILKASKSGAVVGSRKFWKGVQRHMGSMKIPYKGHMRNLGHELTGPKVIRGMEKKRLKQLRERKARFSMLKSAVGKVATALWRTGALPSVAHGAAVAGVSDVALRELRLFAAVLNGAPGKFNTGVTAYLVSHKSDFHDPIYHATLAIVIKFAEWVWDSPAACSAPPLRSARGGAPGIGWIPCQAVYPALVRSQIFGADSWLFACGDGSRCGCDANGGASALGTSGGSQAFLQQLRGATTVARLGAGAGGASEKKAPPQIWLLLSGVRFQSEPIRNDDAAPATRGATLLTAADLGPRLVLGAARGQDLVGRRVQGSPLGIAQGARSSASSELEQGAGRVRSIAMTRPGGYVYYHAQVGFAYLTLRGRARRTLAQAIEDRTVLLDVKRRALGPTAAAAAAEAPHPAAAAAAGAAAAREQAGRQPSPLEQRLRAAVAQVLDARQSGVAAIGA</sequence>
<feature type="region of interest" description="Disordered" evidence="2">
    <location>
        <begin position="1"/>
        <end position="46"/>
    </location>
</feature>
<feature type="domain" description="S1 motif" evidence="3">
    <location>
        <begin position="303"/>
        <end position="366"/>
    </location>
</feature>